<keyword evidence="11" id="KW-1185">Reference proteome</keyword>
<evidence type="ECO:0000256" key="2">
    <source>
        <dbReference type="ARBA" id="ARBA00004141"/>
    </source>
</evidence>
<feature type="transmembrane region" description="Helical" evidence="8">
    <location>
        <begin position="60"/>
        <end position="80"/>
    </location>
</feature>
<feature type="transmembrane region" description="Helical" evidence="8">
    <location>
        <begin position="388"/>
        <end position="407"/>
    </location>
</feature>
<dbReference type="CDD" id="cd17388">
    <property type="entry name" value="MFS_TetA"/>
    <property type="match status" value="1"/>
</dbReference>
<feature type="transmembrane region" description="Helical" evidence="8">
    <location>
        <begin position="317"/>
        <end position="337"/>
    </location>
</feature>
<feature type="transmembrane region" description="Helical" evidence="8">
    <location>
        <begin position="293"/>
        <end position="311"/>
    </location>
</feature>
<dbReference type="GO" id="GO:0016020">
    <property type="term" value="C:membrane"/>
    <property type="evidence" value="ECO:0007669"/>
    <property type="project" value="UniProtKB-SubCell"/>
</dbReference>
<comment type="similarity">
    <text evidence="3">Belongs to the major facilitator superfamily. TCR/Tet family.</text>
</comment>
<evidence type="ECO:0000313" key="11">
    <source>
        <dbReference type="Proteomes" id="UP000528286"/>
    </source>
</evidence>
<keyword evidence="5 8" id="KW-0812">Transmembrane</keyword>
<dbReference type="InterPro" id="IPR005829">
    <property type="entry name" value="Sugar_transporter_CS"/>
</dbReference>
<dbReference type="Pfam" id="PF07690">
    <property type="entry name" value="MFS_1"/>
    <property type="match status" value="1"/>
</dbReference>
<feature type="domain" description="Major facilitator superfamily (MFS) profile" evidence="9">
    <location>
        <begin position="17"/>
        <end position="412"/>
    </location>
</feature>
<evidence type="ECO:0000256" key="7">
    <source>
        <dbReference type="ARBA" id="ARBA00023136"/>
    </source>
</evidence>
<dbReference type="RefSeq" id="WP_183364686.1">
    <property type="nucleotide sequence ID" value="NZ_JACIEZ010000001.1"/>
</dbReference>
<evidence type="ECO:0000256" key="5">
    <source>
        <dbReference type="ARBA" id="ARBA00022692"/>
    </source>
</evidence>
<dbReference type="PROSITE" id="PS00216">
    <property type="entry name" value="SUGAR_TRANSPORT_1"/>
    <property type="match status" value="1"/>
</dbReference>
<comment type="function">
    <text evidence="1">Resistance to tetracycline by an active tetracycline efflux. This is an energy-dependent process that decreases the accumulation of the antibiotic in whole cells. This protein functions as a metal-tetracycline/H(+) antiporter.</text>
</comment>
<comment type="subcellular location">
    <subcellularLocation>
        <location evidence="2">Membrane</location>
        <topology evidence="2">Multi-pass membrane protein</topology>
    </subcellularLocation>
</comment>
<dbReference type="InterPro" id="IPR001958">
    <property type="entry name" value="Tet-R_TetA/multi-R_MdtG-like"/>
</dbReference>
<dbReference type="Gene3D" id="1.20.1250.20">
    <property type="entry name" value="MFS general substrate transporter like domains"/>
    <property type="match status" value="1"/>
</dbReference>
<comment type="caution">
    <text evidence="10">The sequence shown here is derived from an EMBL/GenBank/DDBJ whole genome shotgun (WGS) entry which is preliminary data.</text>
</comment>
<dbReference type="InterPro" id="IPR020846">
    <property type="entry name" value="MFS_dom"/>
</dbReference>
<feature type="transmembrane region" description="Helical" evidence="8">
    <location>
        <begin position="17"/>
        <end position="39"/>
    </location>
</feature>
<dbReference type="GO" id="GO:0022857">
    <property type="term" value="F:transmembrane transporter activity"/>
    <property type="evidence" value="ECO:0007669"/>
    <property type="project" value="InterPro"/>
</dbReference>
<sequence length="425" mass="44740">MTEARYPGGAGRGRSPAFIFIFLTVLLDMLSIGIIIPVLPKLILHFTGGEFNRAAEMLGIFMSVWALMQFIASPVIGALSDRFGRRPVILASNLGLGLDYLLMALAPALWVLFVGRVLAGIFSATVSAAQAYIADITPPEKRAASFGMLGAAFGLGFVLGPAVGGILGHYDLRLPFFAAAAMSLANFLYGFFVLPESLKPELRAPFRPRSVNPATTLALLRRTPELGRLGFITFIIMLAHQVLPACAVLYMGLRYGWQEREVGFLLAGVGVAGMIVQGGLVRPVVKAIGEKKAMLLGLTAGAMGFALYGWAPTGAVFMMGVPVMALWGFAQPSVTALMTKEVSAEEQGRLQGASASLGGLSGMIGPWAFAYAFAYAVDPVNGLNLPGLPFFAASVLMVLGLAAGLGVRASLRPGPELAGSAERVE</sequence>
<keyword evidence="4" id="KW-0813">Transport</keyword>
<gene>
    <name evidence="10" type="ORF">GGR23_000661</name>
</gene>
<evidence type="ECO:0000256" key="8">
    <source>
        <dbReference type="SAM" id="Phobius"/>
    </source>
</evidence>
<feature type="transmembrane region" description="Helical" evidence="8">
    <location>
        <begin position="174"/>
        <end position="194"/>
    </location>
</feature>
<dbReference type="PANTHER" id="PTHR23504">
    <property type="entry name" value="MAJOR FACILITATOR SUPERFAMILY DOMAIN-CONTAINING PROTEIN 10"/>
    <property type="match status" value="1"/>
</dbReference>
<proteinExistence type="inferred from homology"/>
<evidence type="ECO:0000256" key="1">
    <source>
        <dbReference type="ARBA" id="ARBA00003279"/>
    </source>
</evidence>
<dbReference type="EMBL" id="JACIEZ010000001">
    <property type="protein sequence ID" value="MBB4063500.1"/>
    <property type="molecule type" value="Genomic_DNA"/>
</dbReference>
<dbReference type="Proteomes" id="UP000528286">
    <property type="component" value="Unassembled WGS sequence"/>
</dbReference>
<keyword evidence="7 8" id="KW-0472">Membrane</keyword>
<keyword evidence="6 8" id="KW-1133">Transmembrane helix</keyword>
<name>A0A7W6NIL9_9HYPH</name>
<feature type="transmembrane region" description="Helical" evidence="8">
    <location>
        <begin position="229"/>
        <end position="250"/>
    </location>
</feature>
<dbReference type="PANTHER" id="PTHR23504:SF15">
    <property type="entry name" value="MAJOR FACILITATOR SUPERFAMILY (MFS) PROFILE DOMAIN-CONTAINING PROTEIN"/>
    <property type="match status" value="1"/>
</dbReference>
<dbReference type="PRINTS" id="PR01035">
    <property type="entry name" value="TCRTETA"/>
</dbReference>
<evidence type="ECO:0000256" key="6">
    <source>
        <dbReference type="ARBA" id="ARBA00022989"/>
    </source>
</evidence>
<dbReference type="InterPro" id="IPR036259">
    <property type="entry name" value="MFS_trans_sf"/>
</dbReference>
<feature type="transmembrane region" description="Helical" evidence="8">
    <location>
        <begin position="262"/>
        <end position="281"/>
    </location>
</feature>
<dbReference type="PROSITE" id="PS50850">
    <property type="entry name" value="MFS"/>
    <property type="match status" value="1"/>
</dbReference>
<feature type="transmembrane region" description="Helical" evidence="8">
    <location>
        <begin position="143"/>
        <end position="168"/>
    </location>
</feature>
<reference evidence="10 11" key="1">
    <citation type="submission" date="2020-08" db="EMBL/GenBank/DDBJ databases">
        <title>Genomic Encyclopedia of Type Strains, Phase IV (KMG-IV): sequencing the most valuable type-strain genomes for metagenomic binning, comparative biology and taxonomic classification.</title>
        <authorList>
            <person name="Goeker M."/>
        </authorList>
    </citation>
    <scope>NUCLEOTIDE SEQUENCE [LARGE SCALE GENOMIC DNA]</scope>
    <source>
        <strain evidence="10 11">DSM 29853</strain>
    </source>
</reference>
<organism evidence="10 11">
    <name type="scientific">Gellertiella hungarica</name>
    <dbReference type="NCBI Taxonomy" id="1572859"/>
    <lineage>
        <taxon>Bacteria</taxon>
        <taxon>Pseudomonadati</taxon>
        <taxon>Pseudomonadota</taxon>
        <taxon>Alphaproteobacteria</taxon>
        <taxon>Hyphomicrobiales</taxon>
        <taxon>Rhizobiaceae</taxon>
        <taxon>Gellertiella</taxon>
    </lineage>
</organism>
<evidence type="ECO:0000313" key="10">
    <source>
        <dbReference type="EMBL" id="MBB4063500.1"/>
    </source>
</evidence>
<feature type="transmembrane region" description="Helical" evidence="8">
    <location>
        <begin position="357"/>
        <end position="376"/>
    </location>
</feature>
<dbReference type="SUPFAM" id="SSF103473">
    <property type="entry name" value="MFS general substrate transporter"/>
    <property type="match status" value="1"/>
</dbReference>
<accession>A0A7W6NIL9</accession>
<dbReference type="AlphaFoldDB" id="A0A7W6NIL9"/>
<evidence type="ECO:0000256" key="4">
    <source>
        <dbReference type="ARBA" id="ARBA00022448"/>
    </source>
</evidence>
<dbReference type="InterPro" id="IPR011701">
    <property type="entry name" value="MFS"/>
</dbReference>
<evidence type="ECO:0000256" key="3">
    <source>
        <dbReference type="ARBA" id="ARBA00007520"/>
    </source>
</evidence>
<protein>
    <submittedName>
        <fullName evidence="10">DHA1 family tetracycline resistance protein-like MFS transporter</fullName>
    </submittedName>
</protein>
<evidence type="ECO:0000259" key="9">
    <source>
        <dbReference type="PROSITE" id="PS50850"/>
    </source>
</evidence>